<evidence type="ECO:0000313" key="2">
    <source>
        <dbReference type="Proteomes" id="UP000199568"/>
    </source>
</evidence>
<accession>A0A1I0EK71</accession>
<dbReference type="RefSeq" id="WP_090444302.1">
    <property type="nucleotide sequence ID" value="NZ_FOHU01000011.1"/>
</dbReference>
<name>A0A1I0EK71_9FIRM</name>
<evidence type="ECO:0000313" key="1">
    <source>
        <dbReference type="EMBL" id="SET44907.1"/>
    </source>
</evidence>
<reference evidence="1 2" key="1">
    <citation type="submission" date="2016-10" db="EMBL/GenBank/DDBJ databases">
        <authorList>
            <person name="de Groot N.N."/>
        </authorList>
    </citation>
    <scope>NUCLEOTIDE SEQUENCE [LARGE SCALE GENOMIC DNA]</scope>
    <source>
        <strain evidence="1 2">DSM 18979</strain>
    </source>
</reference>
<dbReference type="OrthoDB" id="9146291at2"/>
<dbReference type="Proteomes" id="UP000199568">
    <property type="component" value="Unassembled WGS sequence"/>
</dbReference>
<keyword evidence="2" id="KW-1185">Reference proteome</keyword>
<sequence length="393" mass="44374">MQKWIYQPSNSLLMLGDFNASYYAFPYEVDPDIEIVIKGKFPYARYMSYTLSGQLDNVITTAPDRMLIPDPGNINPFLPGADWNADDRNYTIKISFTPPPQGSEHFMPEAGNNTFYAGTLKDGTPNRFGLFGLRIYVPSIGYDKTGGVGLPKITYCTAKKASRDTSISVTVEKPPQFVNLLNPASVFTREVAHQCCNDMVDVTCHLTWSRIGVIATRILQPDLNTVYILSNQIKRDPGKLLFIRWKAPTFPDTYHNIGILGNEDMRYWSMSFVTQVGLLGLYTLGDFQAIIDKKGYVNLVISFGAPRPPHVTTENGFAWIDASQLPLVPLTLFYRNNQVSPIFPYTAKNVPEGQIVPPEIMREYYPCGKYVTPLYFKSCCHDSDKNDKNKWDC</sequence>
<dbReference type="EMBL" id="FOHU01000011">
    <property type="protein sequence ID" value="SET44907.1"/>
    <property type="molecule type" value="Genomic_DNA"/>
</dbReference>
<protein>
    <submittedName>
        <fullName evidence="1">Uncharacterized protein</fullName>
    </submittedName>
</protein>
<proteinExistence type="predicted"/>
<dbReference type="AlphaFoldDB" id="A0A1I0EK71"/>
<organism evidence="1 2">
    <name type="scientific">Natronincola peptidivorans</name>
    <dbReference type="NCBI Taxonomy" id="426128"/>
    <lineage>
        <taxon>Bacteria</taxon>
        <taxon>Bacillati</taxon>
        <taxon>Bacillota</taxon>
        <taxon>Clostridia</taxon>
        <taxon>Peptostreptococcales</taxon>
        <taxon>Natronincolaceae</taxon>
        <taxon>Natronincola</taxon>
    </lineage>
</organism>
<gene>
    <name evidence="1" type="ORF">SAMN05660297_02421</name>
</gene>